<comment type="caution">
    <text evidence="2">The sequence shown here is derived from an EMBL/GenBank/DDBJ whole genome shotgun (WGS) entry which is preliminary data.</text>
</comment>
<reference evidence="2" key="1">
    <citation type="submission" date="2020-09" db="EMBL/GenBank/DDBJ databases">
        <title>A novel bacterium of genus Paenibacillus, isolated from South China Sea.</title>
        <authorList>
            <person name="Huang H."/>
            <person name="Mo K."/>
            <person name="Hu Y."/>
        </authorList>
    </citation>
    <scope>NUCLEOTIDE SEQUENCE</scope>
    <source>
        <strain evidence="2">IB182493</strain>
    </source>
</reference>
<accession>A0A927CMC3</accession>
<sequence>MKRLALTPKKWLLALHLLFAGIMLGVTVVFLVLSIAAANTDSGDILKACYNGMHILAESSVRASTIGTVVTGILLSVLTHWGLFKYYWLIAKELLTVLSIGLGVVGMYEWSLKAVTIVTAEGLGAWQNPTFAVNNGQLVTGIVLQIASLAAMFVLSVFKPWGPRKARSVAN</sequence>
<proteinExistence type="predicted"/>
<protein>
    <recommendedName>
        <fullName evidence="4">DUF2269 family protein</fullName>
    </recommendedName>
</protein>
<organism evidence="2 3">
    <name type="scientific">Paenibacillus arenilitoris</name>
    <dbReference type="NCBI Taxonomy" id="2772299"/>
    <lineage>
        <taxon>Bacteria</taxon>
        <taxon>Bacillati</taxon>
        <taxon>Bacillota</taxon>
        <taxon>Bacilli</taxon>
        <taxon>Bacillales</taxon>
        <taxon>Paenibacillaceae</taxon>
        <taxon>Paenibacillus</taxon>
    </lineage>
</organism>
<evidence type="ECO:0000313" key="2">
    <source>
        <dbReference type="EMBL" id="MBD2868240.1"/>
    </source>
</evidence>
<evidence type="ECO:0000313" key="3">
    <source>
        <dbReference type="Proteomes" id="UP000632125"/>
    </source>
</evidence>
<feature type="transmembrane region" description="Helical" evidence="1">
    <location>
        <begin position="12"/>
        <end position="37"/>
    </location>
</feature>
<feature type="transmembrane region" description="Helical" evidence="1">
    <location>
        <begin position="138"/>
        <end position="158"/>
    </location>
</feature>
<keyword evidence="3" id="KW-1185">Reference proteome</keyword>
<keyword evidence="1" id="KW-1133">Transmembrane helix</keyword>
<name>A0A927CMC3_9BACL</name>
<feature type="transmembrane region" description="Helical" evidence="1">
    <location>
        <begin position="95"/>
        <end position="118"/>
    </location>
</feature>
<keyword evidence="1" id="KW-0812">Transmembrane</keyword>
<dbReference type="Proteomes" id="UP000632125">
    <property type="component" value="Unassembled WGS sequence"/>
</dbReference>
<gene>
    <name evidence="2" type="ORF">IDH41_06615</name>
</gene>
<feature type="transmembrane region" description="Helical" evidence="1">
    <location>
        <begin position="63"/>
        <end position="83"/>
    </location>
</feature>
<dbReference type="RefSeq" id="WP_190859394.1">
    <property type="nucleotide sequence ID" value="NZ_JACXIY010000008.1"/>
</dbReference>
<dbReference type="EMBL" id="JACXIY010000008">
    <property type="protein sequence ID" value="MBD2868240.1"/>
    <property type="molecule type" value="Genomic_DNA"/>
</dbReference>
<evidence type="ECO:0000256" key="1">
    <source>
        <dbReference type="SAM" id="Phobius"/>
    </source>
</evidence>
<evidence type="ECO:0008006" key="4">
    <source>
        <dbReference type="Google" id="ProtNLM"/>
    </source>
</evidence>
<keyword evidence="1" id="KW-0472">Membrane</keyword>
<dbReference type="AlphaFoldDB" id="A0A927CMC3"/>